<dbReference type="InterPro" id="IPR036249">
    <property type="entry name" value="Thioredoxin-like_sf"/>
</dbReference>
<comment type="similarity">
    <text evidence="1">Belongs to the GST superfamily.</text>
</comment>
<dbReference type="CDD" id="cd03046">
    <property type="entry name" value="GST_N_GTT1_like"/>
    <property type="match status" value="1"/>
</dbReference>
<dbReference type="PROSITE" id="PS50405">
    <property type="entry name" value="GST_CTER"/>
    <property type="match status" value="1"/>
</dbReference>
<dbReference type="PANTHER" id="PTHR44051:SF9">
    <property type="entry name" value="GLUTATHIONE S-TRANSFERASE 1"/>
    <property type="match status" value="1"/>
</dbReference>
<protein>
    <submittedName>
        <fullName evidence="4">Glutathione transferase</fullName>
    </submittedName>
</protein>
<sequence>MSPSITLHHLDVSRSNRIFWALEELELPYNVQVHYRLPTRSAPPSLKQISPLGRAPALTIDGKLYTESSFIVHSLLALPDVRVRAKKGEVQVQVEETEGDVFWSHFAEGSQMNLFQASATVGATSAGWLKGAPGVPELSEEAKKGIQQYTGWLQEAYLKPNIQSTIDFAENALAKQDAPFFSGTDKPGEGDFLMFFAIDSLLQGTRKDAGFTVGPNLKKWHETVLARPAAQRGLKRQAEEEEKQRGKAKI</sequence>
<dbReference type="EMBL" id="AWGH01000035">
    <property type="protein sequence ID" value="ODN85664.1"/>
    <property type="molecule type" value="Genomic_DNA"/>
</dbReference>
<evidence type="ECO:0000256" key="2">
    <source>
        <dbReference type="SAM" id="MobiDB-lite"/>
    </source>
</evidence>
<feature type="domain" description="GST C-terminal" evidence="3">
    <location>
        <begin position="84"/>
        <end position="250"/>
    </location>
</feature>
<evidence type="ECO:0000313" key="5">
    <source>
        <dbReference type="Proteomes" id="UP000094819"/>
    </source>
</evidence>
<dbReference type="InterPro" id="IPR004045">
    <property type="entry name" value="Glutathione_S-Trfase_N"/>
</dbReference>
<dbReference type="SUPFAM" id="SSF52833">
    <property type="entry name" value="Thioredoxin-like"/>
    <property type="match status" value="1"/>
</dbReference>
<dbReference type="OrthoDB" id="2098326at2759"/>
<accession>A0A1E3IAN6</accession>
<feature type="region of interest" description="Disordered" evidence="2">
    <location>
        <begin position="228"/>
        <end position="250"/>
    </location>
</feature>
<comment type="caution">
    <text evidence="4">The sequence shown here is derived from an EMBL/GenBank/DDBJ whole genome shotgun (WGS) entry which is preliminary data.</text>
</comment>
<dbReference type="Proteomes" id="UP000094819">
    <property type="component" value="Unassembled WGS sequence"/>
</dbReference>
<evidence type="ECO:0000256" key="1">
    <source>
        <dbReference type="ARBA" id="ARBA00007409"/>
    </source>
</evidence>
<dbReference type="InterPro" id="IPR010987">
    <property type="entry name" value="Glutathione-S-Trfase_C-like"/>
</dbReference>
<dbReference type="InterPro" id="IPR036282">
    <property type="entry name" value="Glutathione-S-Trfase_C_sf"/>
</dbReference>
<evidence type="ECO:0000313" key="4">
    <source>
        <dbReference type="EMBL" id="ODN85664.1"/>
    </source>
</evidence>
<dbReference type="SUPFAM" id="SSF47616">
    <property type="entry name" value="GST C-terminal domain-like"/>
    <property type="match status" value="1"/>
</dbReference>
<dbReference type="AlphaFoldDB" id="A0A1E3IAN6"/>
<reference evidence="4 5" key="1">
    <citation type="submission" date="2016-06" db="EMBL/GenBank/DDBJ databases">
        <title>Evolution of pathogenesis and genome organization in the Tremellales.</title>
        <authorList>
            <person name="Cuomo C."/>
            <person name="Litvintseva A."/>
            <person name="Heitman J."/>
            <person name="Chen Y."/>
            <person name="Sun S."/>
            <person name="Springer D."/>
            <person name="Dromer F."/>
            <person name="Young S."/>
            <person name="Zeng Q."/>
            <person name="Chapman S."/>
            <person name="Gujja S."/>
            <person name="Saif S."/>
            <person name="Birren B."/>
        </authorList>
    </citation>
    <scope>NUCLEOTIDE SEQUENCE [LARGE SCALE GENOMIC DNA]</scope>
    <source>
        <strain evidence="4 5">CBS 7118</strain>
    </source>
</reference>
<feature type="compositionally biased region" description="Basic and acidic residues" evidence="2">
    <location>
        <begin position="236"/>
        <end position="250"/>
    </location>
</feature>
<name>A0A1E3IAN6_9TREE</name>
<keyword evidence="5" id="KW-1185">Reference proteome</keyword>
<dbReference type="Pfam" id="PF13417">
    <property type="entry name" value="GST_N_3"/>
    <property type="match status" value="1"/>
</dbReference>
<organism evidence="4 5">
    <name type="scientific">Cryptococcus wingfieldii CBS 7118</name>
    <dbReference type="NCBI Taxonomy" id="1295528"/>
    <lineage>
        <taxon>Eukaryota</taxon>
        <taxon>Fungi</taxon>
        <taxon>Dikarya</taxon>
        <taxon>Basidiomycota</taxon>
        <taxon>Agaricomycotina</taxon>
        <taxon>Tremellomycetes</taxon>
        <taxon>Tremellales</taxon>
        <taxon>Cryptococcaceae</taxon>
        <taxon>Cryptococcus</taxon>
    </lineage>
</organism>
<dbReference type="GeneID" id="30196704"/>
<dbReference type="RefSeq" id="XP_019028525.1">
    <property type="nucleotide sequence ID" value="XM_019179487.1"/>
</dbReference>
<dbReference type="GO" id="GO:0016740">
    <property type="term" value="F:transferase activity"/>
    <property type="evidence" value="ECO:0007669"/>
    <property type="project" value="UniProtKB-KW"/>
</dbReference>
<gene>
    <name evidence="4" type="ORF">L198_07493</name>
</gene>
<evidence type="ECO:0000259" key="3">
    <source>
        <dbReference type="PROSITE" id="PS50405"/>
    </source>
</evidence>
<keyword evidence="4" id="KW-0808">Transferase</keyword>
<dbReference type="Gene3D" id="3.40.30.10">
    <property type="entry name" value="Glutaredoxin"/>
    <property type="match status" value="1"/>
</dbReference>
<proteinExistence type="inferred from homology"/>
<dbReference type="PANTHER" id="PTHR44051">
    <property type="entry name" value="GLUTATHIONE S-TRANSFERASE-RELATED"/>
    <property type="match status" value="1"/>
</dbReference>